<sequence>MIFKQIKTLTNDMIPKIIHYCWLSNDPIPKDLQKYMKTWKKKLPDYEFMLWNFNRFDINSSIWVKQAFEAKKYAFACDYIRLYAVYHYGGIYMDMDVEVVKSFNDILHKDYLLGYETEEALEAGIFGASPKAEWVKDALDYYQDREFINPDSSINNKPLPQILYSILNKKYIQTQILQPFPNEYLTANSYSTRKVTKTSKTYTIHHFAGSWFSFKDKLIERLSKIIGESGIQILVKIKQTILNRLK</sequence>
<evidence type="ECO:0000313" key="2">
    <source>
        <dbReference type="EMBL" id="RGM91774.1"/>
    </source>
</evidence>
<dbReference type="InterPro" id="IPR051706">
    <property type="entry name" value="Glycosyltransferase_domain"/>
</dbReference>
<evidence type="ECO:0000313" key="4">
    <source>
        <dbReference type="Proteomes" id="UP000260814"/>
    </source>
</evidence>
<dbReference type="Proteomes" id="UP000284916">
    <property type="component" value="Unassembled WGS sequence"/>
</dbReference>
<comment type="caution">
    <text evidence="2">The sequence shown here is derived from an EMBL/GenBank/DDBJ whole genome shotgun (WGS) entry which is preliminary data.</text>
</comment>
<protein>
    <submittedName>
        <fullName evidence="2">Glycosyl transferase</fullName>
    </submittedName>
</protein>
<dbReference type="Pfam" id="PF04488">
    <property type="entry name" value="Gly_transf_sug"/>
    <property type="match status" value="1"/>
</dbReference>
<dbReference type="InterPro" id="IPR029044">
    <property type="entry name" value="Nucleotide-diphossugar_trans"/>
</dbReference>
<dbReference type="Proteomes" id="UP000260814">
    <property type="component" value="Unassembled WGS sequence"/>
</dbReference>
<dbReference type="InterPro" id="IPR007577">
    <property type="entry name" value="GlycoTrfase_DXD_sugar-bd_CS"/>
</dbReference>
<dbReference type="GO" id="GO:0000030">
    <property type="term" value="F:mannosyltransferase activity"/>
    <property type="evidence" value="ECO:0007669"/>
    <property type="project" value="TreeGrafter"/>
</dbReference>
<keyword evidence="1 2" id="KW-0808">Transferase</keyword>
<dbReference type="PANTHER" id="PTHR32385">
    <property type="entry name" value="MANNOSYL PHOSPHORYLINOSITOL CERAMIDE SYNTHASE"/>
    <property type="match status" value="1"/>
</dbReference>
<name>A0A3E4Z9Q0_9BACT</name>
<accession>A0A3E4Z9Q0</accession>
<dbReference type="AlphaFoldDB" id="A0A3E4Z9Q0"/>
<reference evidence="4 5" key="1">
    <citation type="submission" date="2018-08" db="EMBL/GenBank/DDBJ databases">
        <title>A genome reference for cultivated species of the human gut microbiota.</title>
        <authorList>
            <person name="Zou Y."/>
            <person name="Xue W."/>
            <person name="Luo G."/>
        </authorList>
    </citation>
    <scope>NUCLEOTIDE SEQUENCE [LARGE SCALE GENOMIC DNA]</scope>
    <source>
        <strain evidence="3 5">AF39-11</strain>
        <strain evidence="2 4">OM06-2</strain>
    </source>
</reference>
<evidence type="ECO:0000313" key="5">
    <source>
        <dbReference type="Proteomes" id="UP000284916"/>
    </source>
</evidence>
<dbReference type="EMBL" id="QSTW01000006">
    <property type="protein sequence ID" value="RGM91774.1"/>
    <property type="molecule type" value="Genomic_DNA"/>
</dbReference>
<gene>
    <name evidence="3" type="ORF">DW035_06115</name>
    <name evidence="2" type="ORF">DXB87_06860</name>
</gene>
<organism evidence="2 4">
    <name type="scientific">Phocaeicola plebeius</name>
    <dbReference type="NCBI Taxonomy" id="310297"/>
    <lineage>
        <taxon>Bacteria</taxon>
        <taxon>Pseudomonadati</taxon>
        <taxon>Bacteroidota</taxon>
        <taxon>Bacteroidia</taxon>
        <taxon>Bacteroidales</taxon>
        <taxon>Bacteroidaceae</taxon>
        <taxon>Phocaeicola</taxon>
    </lineage>
</organism>
<dbReference type="GO" id="GO:0051999">
    <property type="term" value="P:mannosyl-inositol phosphorylceramide biosynthetic process"/>
    <property type="evidence" value="ECO:0007669"/>
    <property type="project" value="TreeGrafter"/>
</dbReference>
<evidence type="ECO:0000256" key="1">
    <source>
        <dbReference type="ARBA" id="ARBA00022679"/>
    </source>
</evidence>
<evidence type="ECO:0000313" key="3">
    <source>
        <dbReference type="EMBL" id="RHL15922.1"/>
    </source>
</evidence>
<dbReference type="PANTHER" id="PTHR32385:SF15">
    <property type="entry name" value="INOSITOL PHOSPHOCERAMIDE MANNOSYLTRANSFERASE 1"/>
    <property type="match status" value="1"/>
</dbReference>
<proteinExistence type="predicted"/>
<dbReference type="SUPFAM" id="SSF53448">
    <property type="entry name" value="Nucleotide-diphospho-sugar transferases"/>
    <property type="match status" value="1"/>
</dbReference>
<dbReference type="EMBL" id="QROI01000008">
    <property type="protein sequence ID" value="RHL15922.1"/>
    <property type="molecule type" value="Genomic_DNA"/>
</dbReference>
<dbReference type="GO" id="GO:0016020">
    <property type="term" value="C:membrane"/>
    <property type="evidence" value="ECO:0007669"/>
    <property type="project" value="GOC"/>
</dbReference>
<dbReference type="Gene3D" id="3.90.550.20">
    <property type="match status" value="1"/>
</dbReference>